<evidence type="ECO:0000313" key="2">
    <source>
        <dbReference type="Proteomes" id="UP000663825"/>
    </source>
</evidence>
<dbReference type="EMBL" id="CAJNXB010003960">
    <property type="protein sequence ID" value="CAF3348536.1"/>
    <property type="molecule type" value="Genomic_DNA"/>
</dbReference>
<organism evidence="1 2">
    <name type="scientific">Rotaria socialis</name>
    <dbReference type="NCBI Taxonomy" id="392032"/>
    <lineage>
        <taxon>Eukaryota</taxon>
        <taxon>Metazoa</taxon>
        <taxon>Spiralia</taxon>
        <taxon>Gnathifera</taxon>
        <taxon>Rotifera</taxon>
        <taxon>Eurotatoria</taxon>
        <taxon>Bdelloidea</taxon>
        <taxon>Philodinida</taxon>
        <taxon>Philodinidae</taxon>
        <taxon>Rotaria</taxon>
    </lineage>
</organism>
<evidence type="ECO:0000313" key="1">
    <source>
        <dbReference type="EMBL" id="CAF3348536.1"/>
    </source>
</evidence>
<proteinExistence type="predicted"/>
<reference evidence="1" key="1">
    <citation type="submission" date="2021-02" db="EMBL/GenBank/DDBJ databases">
        <authorList>
            <person name="Nowell W R."/>
        </authorList>
    </citation>
    <scope>NUCLEOTIDE SEQUENCE</scope>
</reference>
<protein>
    <submittedName>
        <fullName evidence="1">Uncharacterized protein</fullName>
    </submittedName>
</protein>
<comment type="caution">
    <text evidence="1">The sequence shown here is derived from an EMBL/GenBank/DDBJ whole genome shotgun (WGS) entry which is preliminary data.</text>
</comment>
<dbReference type="AlphaFoldDB" id="A0A817VYF6"/>
<name>A0A817VYF6_9BILA</name>
<dbReference type="Proteomes" id="UP000663825">
    <property type="component" value="Unassembled WGS sequence"/>
</dbReference>
<dbReference type="OrthoDB" id="10016625at2759"/>
<gene>
    <name evidence="1" type="ORF">TIS948_LOCUS23054</name>
</gene>
<sequence>MSSLRIKVQLGNEASNDYRQRSNLILKFVYVIESTSHVTINDLIQALQKYINKHFSKNTQIVQLTTHDGFVLSNSDICSVVLKDNEHIICIDMDTFTNQIYATLDFNNLWFELKRHDASDNQEKCIQIGLNSFSKLFIRLYGTQAINGIYIFNIYELITIADEKRKDNRIAHLDNTQDYDQASSSWDWFLETKWEYNSISNKELFIICNLKTGSDDEVFSEKLSILLDHSRGRIKKGEITHLSGDTHDDKTLTDQQRERLKELASKLPPPKQTGPHIALNEMLNLKSTRHECEGESSIRMTYGNTNTVTTYQDTARGQDNAFRQNFVITHIIFSKKPTILPEILQQKRSTQIEKPVSVAGLTVFYQVHDGSWRECQEIAIASITMRNEEPKWLTDSVINIEPDKLFSFAIRGSVSIRGEVGRDNQTRQRTHKSLPQPFKLKIIITDSISKQCSLVVEHLNKPLDLITRESFLNSYQSSISELVGFTYADDCETDERVYMAIYVNTENQIIVKNGGSYAYTFTRQMIRTMEFTAKQNQTPEVDLDYIHQSNARHSSRAFALFDPETYMLYAIRLELSTVTSKTEETILIPIEKID</sequence>
<accession>A0A817VYF6</accession>